<keyword evidence="1" id="KW-1133">Transmembrane helix</keyword>
<evidence type="ECO:0000313" key="3">
    <source>
        <dbReference type="Proteomes" id="UP000034081"/>
    </source>
</evidence>
<dbReference type="EMBL" id="LBVL01000005">
    <property type="protein sequence ID" value="KKQ85671.1"/>
    <property type="molecule type" value="Genomic_DNA"/>
</dbReference>
<evidence type="ECO:0008006" key="4">
    <source>
        <dbReference type="Google" id="ProtNLM"/>
    </source>
</evidence>
<dbReference type="Pfam" id="PF20221">
    <property type="entry name" value="DUF6580"/>
    <property type="match status" value="1"/>
</dbReference>
<proteinExistence type="predicted"/>
<evidence type="ECO:0000256" key="1">
    <source>
        <dbReference type="SAM" id="Phobius"/>
    </source>
</evidence>
<feature type="transmembrane region" description="Helical" evidence="1">
    <location>
        <begin position="160"/>
        <end position="182"/>
    </location>
</feature>
<reference evidence="2 3" key="1">
    <citation type="journal article" date="2015" name="Nature">
        <title>rRNA introns, odd ribosomes, and small enigmatic genomes across a large radiation of phyla.</title>
        <authorList>
            <person name="Brown C.T."/>
            <person name="Hug L.A."/>
            <person name="Thomas B.C."/>
            <person name="Sharon I."/>
            <person name="Castelle C.J."/>
            <person name="Singh A."/>
            <person name="Wilkins M.J."/>
            <person name="Williams K.H."/>
            <person name="Banfield J.F."/>
        </authorList>
    </citation>
    <scope>NUCLEOTIDE SEQUENCE [LARGE SCALE GENOMIC DNA]</scope>
</reference>
<comment type="caution">
    <text evidence="2">The sequence shown here is derived from an EMBL/GenBank/DDBJ whole genome shotgun (WGS) entry which is preliminary data.</text>
</comment>
<evidence type="ECO:0000313" key="2">
    <source>
        <dbReference type="EMBL" id="KKQ85671.1"/>
    </source>
</evidence>
<feature type="transmembrane region" description="Helical" evidence="1">
    <location>
        <begin position="107"/>
        <end position="128"/>
    </location>
</feature>
<gene>
    <name evidence="2" type="ORF">UT08_C0005G0122</name>
</gene>
<dbReference type="InterPro" id="IPR046487">
    <property type="entry name" value="DUF6580"/>
</dbReference>
<accession>A0A0G0P8P1</accession>
<dbReference type="STRING" id="1618570.UT08_C0005G0122"/>
<dbReference type="AlphaFoldDB" id="A0A0G0P8P1"/>
<organism evidence="2 3">
    <name type="scientific">Candidatus Woesebacteria bacterium GW2011_GWB1_38_8</name>
    <dbReference type="NCBI Taxonomy" id="1618570"/>
    <lineage>
        <taxon>Bacteria</taxon>
        <taxon>Candidatus Woeseibacteriota</taxon>
    </lineage>
</organism>
<protein>
    <recommendedName>
        <fullName evidence="4">Rod shape-determining protein MreD</fullName>
    </recommendedName>
</protein>
<sequence>MKNPKSYILSTKYIFLIILFLFAFGERVLFDFGPNIELVTMAMILTSFYLGKKESFWLTFAIIALSDRIIGNSNIFLFTWSGFLIPALLSSVFIQKILKKLITGYRLPATVITLSSVALASNLFFYFWTNFGVWFLGNMYPKTVIGLAMSYINALPFLRYQAISTLVFVPAGFLLTESAVYLSHKYHLKEKFDQVLSLKFI</sequence>
<feature type="transmembrane region" description="Helical" evidence="1">
    <location>
        <begin position="6"/>
        <end position="25"/>
    </location>
</feature>
<keyword evidence="1" id="KW-0812">Transmembrane</keyword>
<feature type="transmembrane region" description="Helical" evidence="1">
    <location>
        <begin position="75"/>
        <end position="95"/>
    </location>
</feature>
<dbReference type="Proteomes" id="UP000034081">
    <property type="component" value="Unassembled WGS sequence"/>
</dbReference>
<keyword evidence="1" id="KW-0472">Membrane</keyword>
<name>A0A0G0P8P1_9BACT</name>